<keyword evidence="4 7" id="KW-0808">Transferase</keyword>
<dbReference type="OrthoDB" id="9803456at2"/>
<protein>
    <submittedName>
        <fullName evidence="7">Lipid A biosynthesis acyltransferase</fullName>
    </submittedName>
</protein>
<dbReference type="InterPro" id="IPR004960">
    <property type="entry name" value="LipA_acyltrans"/>
</dbReference>
<comment type="subcellular location">
    <subcellularLocation>
        <location evidence="1">Cell inner membrane</location>
    </subcellularLocation>
</comment>
<dbReference type="eggNOG" id="COG1560">
    <property type="taxonomic scope" value="Bacteria"/>
</dbReference>
<accession>D4H2R0</accession>
<dbReference type="Proteomes" id="UP000002012">
    <property type="component" value="Chromosome"/>
</dbReference>
<dbReference type="EMBL" id="CP001968">
    <property type="protein sequence ID" value="ADD67121.1"/>
    <property type="molecule type" value="Genomic_DNA"/>
</dbReference>
<evidence type="ECO:0000256" key="4">
    <source>
        <dbReference type="ARBA" id="ARBA00022679"/>
    </source>
</evidence>
<name>D4H2R0_DENA2</name>
<keyword evidence="8" id="KW-1185">Reference proteome</keyword>
<reference evidence="7 8" key="1">
    <citation type="journal article" date="2010" name="Stand. Genomic Sci.">
        <title>Complete genome sequence of Denitrovibrio acetiphilus type strain (N2460).</title>
        <authorList>
            <person name="Kiss H."/>
            <person name="Lang E."/>
            <person name="Lapidus A."/>
            <person name="Copeland A."/>
            <person name="Nolan M."/>
            <person name="Glavina Del Rio T."/>
            <person name="Chen F."/>
            <person name="Lucas S."/>
            <person name="Tice H."/>
            <person name="Cheng J.F."/>
            <person name="Han C."/>
            <person name="Goodwin L."/>
            <person name="Pitluck S."/>
            <person name="Liolios K."/>
            <person name="Pati A."/>
            <person name="Ivanova N."/>
            <person name="Mavromatis K."/>
            <person name="Chen A."/>
            <person name="Palaniappan K."/>
            <person name="Land M."/>
            <person name="Hauser L."/>
            <person name="Chang Y.J."/>
            <person name="Jeffries C.D."/>
            <person name="Detter J.C."/>
            <person name="Brettin T."/>
            <person name="Spring S."/>
            <person name="Rohde M."/>
            <person name="Goker M."/>
            <person name="Woyke T."/>
            <person name="Bristow J."/>
            <person name="Eisen J.A."/>
            <person name="Markowitz V."/>
            <person name="Hugenholtz P."/>
            <person name="Kyrpides N.C."/>
            <person name="Klenk H.P."/>
        </authorList>
    </citation>
    <scope>NUCLEOTIDE SEQUENCE [LARGE SCALE GENOMIC DNA]</scope>
    <source>
        <strain evidence="8">DSM 12809 / NBRC 114555 / N2460</strain>
    </source>
</reference>
<dbReference type="InParanoid" id="D4H2R0"/>
<sequence length="293" mass="34226">MYITLRILYSLLSRLPFNTLEFIGRTTGSAMYYILQDRRKVAYKNCEIIGIPEKDRKRIVKSSFKHTFCSYIESFYTKNIDSAFLEKMVSVEHRGEKPENLACFMVSAHFGGWEVGSYVMTEKLGLKGAVVGRKLKDPKVDEFIREQRKNSIVSVIYHRNATESIKRYMDKGESIGVFLDHSATSRDCFAVPFFGINTTFIKGVPLLAVRRNYPILPAFILREQKGFKLITYPLMYPDKALKPKERAHDLALRINKVYEEIIREHPEQWYLIHKRFKKTTDAEGRFKATNFYK</sequence>
<dbReference type="PaxDb" id="522772-Dacet_0321"/>
<dbReference type="AlphaFoldDB" id="D4H2R0"/>
<gene>
    <name evidence="7" type="ordered locus">Dacet_0321</name>
</gene>
<proteinExistence type="predicted"/>
<keyword evidence="6 7" id="KW-0012">Acyltransferase</keyword>
<dbReference type="GO" id="GO:0016746">
    <property type="term" value="F:acyltransferase activity"/>
    <property type="evidence" value="ECO:0007669"/>
    <property type="project" value="UniProtKB-KW"/>
</dbReference>
<dbReference type="STRING" id="522772.Dacet_0321"/>
<organism evidence="7 8">
    <name type="scientific">Denitrovibrio acetiphilus (strain DSM 12809 / NBRC 114555 / N2460)</name>
    <dbReference type="NCBI Taxonomy" id="522772"/>
    <lineage>
        <taxon>Bacteria</taxon>
        <taxon>Pseudomonadati</taxon>
        <taxon>Deferribacterota</taxon>
        <taxon>Deferribacteres</taxon>
        <taxon>Deferribacterales</taxon>
        <taxon>Geovibrionaceae</taxon>
        <taxon>Denitrovibrio</taxon>
    </lineage>
</organism>
<evidence type="ECO:0000256" key="3">
    <source>
        <dbReference type="ARBA" id="ARBA00022519"/>
    </source>
</evidence>
<evidence type="ECO:0000256" key="2">
    <source>
        <dbReference type="ARBA" id="ARBA00022475"/>
    </source>
</evidence>
<dbReference type="PANTHER" id="PTHR30606:SF10">
    <property type="entry name" value="PHOSPHATIDYLINOSITOL MANNOSIDE ACYLTRANSFERASE"/>
    <property type="match status" value="1"/>
</dbReference>
<keyword evidence="5" id="KW-0472">Membrane</keyword>
<evidence type="ECO:0000313" key="8">
    <source>
        <dbReference type="Proteomes" id="UP000002012"/>
    </source>
</evidence>
<keyword evidence="2" id="KW-1003">Cell membrane</keyword>
<dbReference type="FunCoup" id="D4H2R0">
    <property type="interactions" value="293"/>
</dbReference>
<dbReference type="RefSeq" id="WP_013009666.1">
    <property type="nucleotide sequence ID" value="NC_013943.1"/>
</dbReference>
<keyword evidence="3" id="KW-0997">Cell inner membrane</keyword>
<dbReference type="CDD" id="cd07984">
    <property type="entry name" value="LPLAT_LABLAT-like"/>
    <property type="match status" value="1"/>
</dbReference>
<dbReference type="KEGG" id="dap:Dacet_0321"/>
<dbReference type="PANTHER" id="PTHR30606">
    <property type="entry name" value="LIPID A BIOSYNTHESIS LAUROYL ACYLTRANSFERASE"/>
    <property type="match status" value="1"/>
</dbReference>
<dbReference type="GO" id="GO:0009247">
    <property type="term" value="P:glycolipid biosynthetic process"/>
    <property type="evidence" value="ECO:0007669"/>
    <property type="project" value="UniProtKB-ARBA"/>
</dbReference>
<evidence type="ECO:0000256" key="6">
    <source>
        <dbReference type="ARBA" id="ARBA00023315"/>
    </source>
</evidence>
<dbReference type="HOGENOM" id="CLU_049421_4_0_0"/>
<dbReference type="GO" id="GO:0005886">
    <property type="term" value="C:plasma membrane"/>
    <property type="evidence" value="ECO:0007669"/>
    <property type="project" value="UniProtKB-SubCell"/>
</dbReference>
<evidence type="ECO:0000256" key="5">
    <source>
        <dbReference type="ARBA" id="ARBA00023136"/>
    </source>
</evidence>
<evidence type="ECO:0000313" key="7">
    <source>
        <dbReference type="EMBL" id="ADD67121.1"/>
    </source>
</evidence>
<evidence type="ECO:0000256" key="1">
    <source>
        <dbReference type="ARBA" id="ARBA00004533"/>
    </source>
</evidence>
<dbReference type="Pfam" id="PF03279">
    <property type="entry name" value="Lip_A_acyltrans"/>
    <property type="match status" value="1"/>
</dbReference>